<protein>
    <submittedName>
        <fullName evidence="1">Uncharacterized protein</fullName>
    </submittedName>
</protein>
<organism evidence="1">
    <name type="scientific">uncultured Caudovirales phage</name>
    <dbReference type="NCBI Taxonomy" id="2100421"/>
    <lineage>
        <taxon>Viruses</taxon>
        <taxon>Duplodnaviria</taxon>
        <taxon>Heunggongvirae</taxon>
        <taxon>Uroviricota</taxon>
        <taxon>Caudoviricetes</taxon>
        <taxon>Peduoviridae</taxon>
        <taxon>Maltschvirus</taxon>
        <taxon>Maltschvirus maltsch</taxon>
    </lineage>
</organism>
<evidence type="ECO:0000313" key="1">
    <source>
        <dbReference type="EMBL" id="CAB4144825.1"/>
    </source>
</evidence>
<name>A0A6J5MCL5_9CAUD</name>
<dbReference type="EMBL" id="LR796432">
    <property type="protein sequence ID" value="CAB4144825.1"/>
    <property type="molecule type" value="Genomic_DNA"/>
</dbReference>
<sequence>MEGYLDTRGMAYLAIAICDRCKIKYPLADLFSDGNISSLKVCLQCRDEYDPWRLPAAHGEVISLMYPRPDVPIDG</sequence>
<proteinExistence type="predicted"/>
<accession>A0A6J5MCL5</accession>
<gene>
    <name evidence="1" type="ORF">UFOVP468_62</name>
</gene>
<reference evidence="1" key="1">
    <citation type="submission" date="2020-04" db="EMBL/GenBank/DDBJ databases">
        <authorList>
            <person name="Chiriac C."/>
            <person name="Salcher M."/>
            <person name="Ghai R."/>
            <person name="Kavagutti S V."/>
        </authorList>
    </citation>
    <scope>NUCLEOTIDE SEQUENCE</scope>
</reference>